<dbReference type="InterPro" id="IPR001486">
    <property type="entry name" value="Hemoglobin_trunc"/>
</dbReference>
<gene>
    <name evidence="6" type="ORF">SAMEA2259716_04186</name>
</gene>
<evidence type="ECO:0000256" key="4">
    <source>
        <dbReference type="ARBA" id="ARBA00023004"/>
    </source>
</evidence>
<evidence type="ECO:0000313" key="6">
    <source>
        <dbReference type="EMBL" id="SKM48195.1"/>
    </source>
</evidence>
<keyword evidence="4 5" id="KW-0408">Iron</keyword>
<feature type="binding site" description="distal binding residue" evidence="5">
    <location>
        <position position="44"/>
    </location>
    <ligand>
        <name>heme</name>
        <dbReference type="ChEBI" id="CHEBI:30413"/>
    </ligand>
    <ligandPart>
        <name>Fe</name>
        <dbReference type="ChEBI" id="CHEBI:18248"/>
    </ligandPart>
</feature>
<dbReference type="GO" id="GO:0020037">
    <property type="term" value="F:heme binding"/>
    <property type="evidence" value="ECO:0007669"/>
    <property type="project" value="InterPro"/>
</dbReference>
<name>A0A1U2EKQ2_9MYCO</name>
<dbReference type="GO" id="GO:0019825">
    <property type="term" value="F:oxygen binding"/>
    <property type="evidence" value="ECO:0007669"/>
    <property type="project" value="InterPro"/>
</dbReference>
<proteinExistence type="predicted"/>
<keyword evidence="2 5" id="KW-0349">Heme</keyword>
<accession>A0A1U2EKQ2</accession>
<keyword evidence="3 5" id="KW-0479">Metal-binding</keyword>
<evidence type="ECO:0000313" key="7">
    <source>
        <dbReference type="Proteomes" id="UP000190074"/>
    </source>
</evidence>
<dbReference type="EMBL" id="FVGW01000009">
    <property type="protein sequence ID" value="SKM48195.1"/>
    <property type="molecule type" value="Genomic_DNA"/>
</dbReference>
<dbReference type="Pfam" id="PF01152">
    <property type="entry name" value="Bac_globin"/>
    <property type="match status" value="1"/>
</dbReference>
<dbReference type="AlphaFoldDB" id="A0A1U2EKQ2"/>
<dbReference type="GO" id="GO:0046872">
    <property type="term" value="F:metal ion binding"/>
    <property type="evidence" value="ECO:0007669"/>
    <property type="project" value="UniProtKB-KW"/>
</dbReference>
<evidence type="ECO:0000256" key="2">
    <source>
        <dbReference type="ARBA" id="ARBA00022617"/>
    </source>
</evidence>
<organism evidence="6 7">
    <name type="scientific">Mycobacteroides abscessus subsp. massiliense</name>
    <dbReference type="NCBI Taxonomy" id="1962118"/>
    <lineage>
        <taxon>Bacteria</taxon>
        <taxon>Bacillati</taxon>
        <taxon>Actinomycetota</taxon>
        <taxon>Actinomycetes</taxon>
        <taxon>Mycobacteriales</taxon>
        <taxon>Mycobacteriaceae</taxon>
        <taxon>Mycobacteroides</taxon>
        <taxon>Mycobacteroides abscessus</taxon>
    </lineage>
</organism>
<dbReference type="SUPFAM" id="SSF46458">
    <property type="entry name" value="Globin-like"/>
    <property type="match status" value="1"/>
</dbReference>
<evidence type="ECO:0000256" key="3">
    <source>
        <dbReference type="ARBA" id="ARBA00022723"/>
    </source>
</evidence>
<dbReference type="InterPro" id="IPR009050">
    <property type="entry name" value="Globin-like_sf"/>
</dbReference>
<dbReference type="InterPro" id="IPR012292">
    <property type="entry name" value="Globin/Proto"/>
</dbReference>
<protein>
    <submittedName>
        <fullName evidence="6">Truncated hemoglobins</fullName>
    </submittedName>
</protein>
<evidence type="ECO:0000256" key="1">
    <source>
        <dbReference type="ARBA" id="ARBA00022448"/>
    </source>
</evidence>
<dbReference type="CDD" id="cd14775">
    <property type="entry name" value="TrHb2_O-like"/>
    <property type="match status" value="1"/>
</dbReference>
<dbReference type="RefSeq" id="WP_005101607.1">
    <property type="nucleotide sequence ID" value="NZ_FVGW01000009.1"/>
</dbReference>
<dbReference type="Proteomes" id="UP000190074">
    <property type="component" value="Unassembled WGS sequence"/>
</dbReference>
<sequence>MSTLFDAMGGPERIRLTTELFLRQAMFDDLLADMFAGKFDHAEHISAFFSAILGGPADYFQQRGGLDFVLTQHVGLKITEQQRVRWKTLMISAARDAGVPEPAVAAFANYLEGPSRTAMSVSNLPPDTAYAKLGHQKMPKPHTPAEHQQTK</sequence>
<dbReference type="Gene3D" id="1.10.490.10">
    <property type="entry name" value="Globins"/>
    <property type="match status" value="1"/>
</dbReference>
<keyword evidence="1" id="KW-0813">Transport</keyword>
<reference evidence="6 7" key="1">
    <citation type="submission" date="2016-11" db="EMBL/GenBank/DDBJ databases">
        <authorList>
            <consortium name="Pathogen Informatics"/>
        </authorList>
    </citation>
    <scope>NUCLEOTIDE SEQUENCE [LARGE SCALE GENOMIC DNA]</scope>
    <source>
        <strain evidence="6 7">911</strain>
    </source>
</reference>
<evidence type="ECO:0000256" key="5">
    <source>
        <dbReference type="PIRSR" id="PIRSR601486-1"/>
    </source>
</evidence>